<comment type="caution">
    <text evidence="1">The sequence shown here is derived from an EMBL/GenBank/DDBJ whole genome shotgun (WGS) entry which is preliminary data.</text>
</comment>
<dbReference type="RefSeq" id="WP_338094743.1">
    <property type="nucleotide sequence ID" value="NZ_JAWDKA010000008.1"/>
</dbReference>
<name>A0AAE4MC22_9EURY</name>
<proteinExistence type="predicted"/>
<dbReference type="AlphaFoldDB" id="A0AAE4MC22"/>
<dbReference type="Proteomes" id="UP001273136">
    <property type="component" value="Unassembled WGS sequence"/>
</dbReference>
<evidence type="ECO:0000313" key="2">
    <source>
        <dbReference type="Proteomes" id="UP001273136"/>
    </source>
</evidence>
<evidence type="ECO:0000313" key="1">
    <source>
        <dbReference type="EMBL" id="MDV0442327.1"/>
    </source>
</evidence>
<accession>A0AAE4MC22</accession>
<keyword evidence="2" id="KW-1185">Reference proteome</keyword>
<protein>
    <submittedName>
        <fullName evidence="1">Uncharacterized protein</fullName>
    </submittedName>
</protein>
<dbReference type="EMBL" id="JAWDKA010000008">
    <property type="protein sequence ID" value="MDV0442327.1"/>
    <property type="molecule type" value="Genomic_DNA"/>
</dbReference>
<organism evidence="1 2">
    <name type="scientific">Methanorbis furvi</name>
    <dbReference type="NCBI Taxonomy" id="3028299"/>
    <lineage>
        <taxon>Archaea</taxon>
        <taxon>Methanobacteriati</taxon>
        <taxon>Methanobacteriota</taxon>
        <taxon>Stenosarchaea group</taxon>
        <taxon>Methanomicrobia</taxon>
        <taxon>Methanomicrobiales</taxon>
        <taxon>Methanocorpusculaceae</taxon>
        <taxon>Methanorbis</taxon>
    </lineage>
</organism>
<gene>
    <name evidence="1" type="ORF">McpAg1_15620</name>
</gene>
<reference evidence="1" key="1">
    <citation type="submission" date="2023-06" db="EMBL/GenBank/DDBJ databases">
        <title>Genome sequence of Methancorpusculaceae sp. Ag1.</title>
        <authorList>
            <person name="Protasov E."/>
            <person name="Platt K."/>
            <person name="Poehlein A."/>
            <person name="Daniel R."/>
            <person name="Brune A."/>
        </authorList>
    </citation>
    <scope>NUCLEOTIDE SEQUENCE</scope>
    <source>
        <strain evidence="1">Ag1</strain>
    </source>
</reference>
<sequence length="167" mass="18719">MKLASELLDCVAATYPCPAVEADAYASAYWHQEIEYLLTAAAELLNARHQEILQMIEDEHLVSDAFSIQTPAVPVRFVDGAALRAALPAIYDAVVRIRATDAERFVGRRKLYELSREVAGADRLRPAEFVNLGDLFRELPANEAEAFVRVRYKPGKTTVIRVLEEEE</sequence>